<dbReference type="STRING" id="1633631.GCA_001442925_01362"/>
<accession>A0A0P1P6C1</accession>
<dbReference type="InterPro" id="IPR000428">
    <property type="entry name" value="Cu-bd"/>
</dbReference>
<dbReference type="Proteomes" id="UP000182011">
    <property type="component" value="Unassembled WGS sequence"/>
</dbReference>
<accession>A0A0P1LTV2</accession>
<dbReference type="InterPro" id="IPR006121">
    <property type="entry name" value="HMA_dom"/>
</dbReference>
<dbReference type="PRINTS" id="PR00944">
    <property type="entry name" value="CUEXPORT"/>
</dbReference>
<protein>
    <submittedName>
        <fullName evidence="3">Copper chaperone</fullName>
    </submittedName>
</protein>
<accession>A0A0P1M2S8</accession>
<dbReference type="OrthoDB" id="9813965at2"/>
<dbReference type="AlphaFoldDB" id="A0A0P1P9L0"/>
<dbReference type="Proteomes" id="UP000182200">
    <property type="component" value="Unassembled WGS sequence"/>
</dbReference>
<dbReference type="Pfam" id="PF00403">
    <property type="entry name" value="HMA"/>
    <property type="match status" value="1"/>
</dbReference>
<name>A0A0P1P9L0_9BACT</name>
<accession>A0A0P1MSE8</accession>
<evidence type="ECO:0000313" key="3">
    <source>
        <dbReference type="EMBL" id="CUU05860.1"/>
    </source>
</evidence>
<evidence type="ECO:0000259" key="1">
    <source>
        <dbReference type="PROSITE" id="PS50846"/>
    </source>
</evidence>
<reference evidence="2 5" key="2">
    <citation type="submission" date="2015-11" db="EMBL/GenBank/DDBJ databases">
        <authorList>
            <person name="Varghese N."/>
        </authorList>
    </citation>
    <scope>NUCLEOTIDE SEQUENCE [LARGE SCALE GENOMIC DNA]</scope>
    <source>
        <strain evidence="2 5">JGI-8</strain>
    </source>
</reference>
<proteinExistence type="predicted"/>
<dbReference type="PROSITE" id="PS50846">
    <property type="entry name" value="HMA_2"/>
    <property type="match status" value="1"/>
</dbReference>
<dbReference type="InterPro" id="IPR036163">
    <property type="entry name" value="HMA_dom_sf"/>
</dbReference>
<reference evidence="3 4" key="1">
    <citation type="submission" date="2015-11" db="EMBL/GenBank/DDBJ databases">
        <authorList>
            <person name="Zhang Y."/>
            <person name="Guo Z."/>
        </authorList>
    </citation>
    <scope>NUCLEOTIDE SEQUENCE [LARGE SCALE GENOMIC DNA]</scope>
    <source>
        <strain evidence="3">JGI-4</strain>
    </source>
</reference>
<sequence length="68" mass="7718">MNKLTLTVEGMTCHHCEMTIEKAVKQLKNVVSAKADHMNKTLEIIYTGELKIDDVKQKVEEVGYKVLV</sequence>
<accession>A0A0P1LUM7</accession>
<dbReference type="SUPFAM" id="SSF55008">
    <property type="entry name" value="HMA, heavy metal-associated domain"/>
    <property type="match status" value="1"/>
</dbReference>
<accession>A0A0P1P9L0</accession>
<accession>A0A0P1LIB5</accession>
<evidence type="ECO:0000313" key="2">
    <source>
        <dbReference type="EMBL" id="CUS93816.1"/>
    </source>
</evidence>
<dbReference type="EMBL" id="FAOP01000005">
    <property type="protein sequence ID" value="CUU05860.1"/>
    <property type="molecule type" value="Genomic_DNA"/>
</dbReference>
<dbReference type="GO" id="GO:0005507">
    <property type="term" value="F:copper ion binding"/>
    <property type="evidence" value="ECO:0007669"/>
    <property type="project" value="InterPro"/>
</dbReference>
<evidence type="ECO:0000313" key="5">
    <source>
        <dbReference type="Proteomes" id="UP000182200"/>
    </source>
</evidence>
<keyword evidence="5" id="KW-1185">Reference proteome</keyword>
<accession>A0A0S4N3M4</accession>
<dbReference type="Gene3D" id="3.30.70.100">
    <property type="match status" value="1"/>
</dbReference>
<dbReference type="GO" id="GO:0006825">
    <property type="term" value="P:copper ion transport"/>
    <property type="evidence" value="ECO:0007669"/>
    <property type="project" value="InterPro"/>
</dbReference>
<gene>
    <name evidence="3" type="ORF">JGI4_01367</name>
    <name evidence="2" type="ORF">JGI8_01878</name>
</gene>
<organism evidence="3 4">
    <name type="scientific">Candidatus Kryptonium thompsonii</name>
    <dbReference type="NCBI Taxonomy" id="1633631"/>
    <lineage>
        <taxon>Bacteria</taxon>
        <taxon>Pseudomonadati</taxon>
        <taxon>Candidatus Kryptoniota</taxon>
        <taxon>Candidatus Kryptonium</taxon>
    </lineage>
</organism>
<feature type="domain" description="HMA" evidence="1">
    <location>
        <begin position="2"/>
        <end position="67"/>
    </location>
</feature>
<accession>A0A0N7MPF3</accession>
<evidence type="ECO:0000313" key="4">
    <source>
        <dbReference type="Proteomes" id="UP000182011"/>
    </source>
</evidence>
<dbReference type="EMBL" id="CZVI01000039">
    <property type="protein sequence ID" value="CUS93816.1"/>
    <property type="molecule type" value="Genomic_DNA"/>
</dbReference>
<accession>A0A0P1MER0</accession>
<dbReference type="CDD" id="cd00371">
    <property type="entry name" value="HMA"/>
    <property type="match status" value="1"/>
</dbReference>
<dbReference type="RefSeq" id="WP_075426452.1">
    <property type="nucleotide sequence ID" value="NZ_CZVI01000039.1"/>
</dbReference>